<evidence type="ECO:0000313" key="1">
    <source>
        <dbReference type="EMBL" id="PYI27892.1"/>
    </source>
</evidence>
<reference evidence="1 2" key="1">
    <citation type="submission" date="2018-02" db="EMBL/GenBank/DDBJ databases">
        <title>The genomes of Aspergillus section Nigri reveals drivers in fungal speciation.</title>
        <authorList>
            <consortium name="DOE Joint Genome Institute"/>
            <person name="Vesth T.C."/>
            <person name="Nybo J."/>
            <person name="Theobald S."/>
            <person name="Brandl J."/>
            <person name="Frisvad J.C."/>
            <person name="Nielsen K.F."/>
            <person name="Lyhne E.K."/>
            <person name="Kogle M.E."/>
            <person name="Kuo A."/>
            <person name="Riley R."/>
            <person name="Clum A."/>
            <person name="Nolan M."/>
            <person name="Lipzen A."/>
            <person name="Salamov A."/>
            <person name="Henrissat B."/>
            <person name="Wiebenga A."/>
            <person name="De vries R.P."/>
            <person name="Grigoriev I.V."/>
            <person name="Mortensen U.H."/>
            <person name="Andersen M.R."/>
            <person name="Baker S.E."/>
        </authorList>
    </citation>
    <scope>NUCLEOTIDE SEQUENCE [LARGE SCALE GENOMIC DNA]</scope>
    <source>
        <strain evidence="1 2">CBS 114.80</strain>
    </source>
</reference>
<keyword evidence="2" id="KW-1185">Reference proteome</keyword>
<organism evidence="1 2">
    <name type="scientific">Aspergillus indologenus CBS 114.80</name>
    <dbReference type="NCBI Taxonomy" id="1450541"/>
    <lineage>
        <taxon>Eukaryota</taxon>
        <taxon>Fungi</taxon>
        <taxon>Dikarya</taxon>
        <taxon>Ascomycota</taxon>
        <taxon>Pezizomycotina</taxon>
        <taxon>Eurotiomycetes</taxon>
        <taxon>Eurotiomycetidae</taxon>
        <taxon>Eurotiales</taxon>
        <taxon>Aspergillaceae</taxon>
        <taxon>Aspergillus</taxon>
        <taxon>Aspergillus subgen. Circumdati</taxon>
    </lineage>
</organism>
<proteinExistence type="predicted"/>
<evidence type="ECO:0000313" key="2">
    <source>
        <dbReference type="Proteomes" id="UP000248817"/>
    </source>
</evidence>
<protein>
    <submittedName>
        <fullName evidence="1">Uncharacterized protein</fullName>
    </submittedName>
</protein>
<gene>
    <name evidence="1" type="ORF">BP00DRAFT_482345</name>
</gene>
<sequence>MAQPQSQQQQQQQPPPPPPTLFDQMVTMLDSVFPRAEGYIYLRGWSTNHLEVNLILNEFLQISTPGSGNFFTMIGDPQPGVLAEDNQGRMRYLHLQSLVPISAGRTQDFKGIVLVNGQCRFYAIYRDREPKRLRADPRAWHNPISCHWQGHAYDPALEAAQIRHLLLQFKQLCHQNPRWVPPS</sequence>
<dbReference type="Proteomes" id="UP000248817">
    <property type="component" value="Unassembled WGS sequence"/>
</dbReference>
<name>A0A2V5HYT4_9EURO</name>
<accession>A0A2V5HYT4</accession>
<dbReference type="EMBL" id="KZ825560">
    <property type="protein sequence ID" value="PYI27892.1"/>
    <property type="molecule type" value="Genomic_DNA"/>
</dbReference>
<dbReference type="AlphaFoldDB" id="A0A2V5HYT4"/>